<dbReference type="Gene3D" id="1.10.1740.10">
    <property type="match status" value="1"/>
</dbReference>
<dbReference type="InterPro" id="IPR036388">
    <property type="entry name" value="WH-like_DNA-bd_sf"/>
</dbReference>
<evidence type="ECO:0000313" key="6">
    <source>
        <dbReference type="Proteomes" id="UP001204439"/>
    </source>
</evidence>
<dbReference type="InterPro" id="IPR013324">
    <property type="entry name" value="RNA_pol_sigma_r3/r4-like"/>
</dbReference>
<comment type="similarity">
    <text evidence="1">Belongs to the sigma-70 factor family. ECF subfamily.</text>
</comment>
<dbReference type="InterPro" id="IPR039425">
    <property type="entry name" value="RNA_pol_sigma-70-like"/>
</dbReference>
<dbReference type="InterPro" id="IPR013325">
    <property type="entry name" value="RNA_pol_sigma_r2"/>
</dbReference>
<dbReference type="NCBIfam" id="TIGR02937">
    <property type="entry name" value="sigma70-ECF"/>
    <property type="match status" value="1"/>
</dbReference>
<gene>
    <name evidence="5" type="ORF">NG800_008245</name>
</gene>
<dbReference type="SUPFAM" id="SSF88659">
    <property type="entry name" value="Sigma3 and sigma4 domains of RNA polymerase sigma factors"/>
    <property type="match status" value="2"/>
</dbReference>
<dbReference type="RefSeq" id="WP_228391611.1">
    <property type="nucleotide sequence ID" value="NZ_JAMXLT020000012.1"/>
</dbReference>
<dbReference type="Proteomes" id="UP001204439">
    <property type="component" value="Unassembled WGS sequence"/>
</dbReference>
<dbReference type="EMBL" id="JAMXLT020000012">
    <property type="protein sequence ID" value="MDW8548898.1"/>
    <property type="molecule type" value="Genomic_DNA"/>
</dbReference>
<accession>A0ABU4JH53</accession>
<dbReference type="Gene3D" id="1.10.10.10">
    <property type="entry name" value="Winged helix-like DNA-binding domain superfamily/Winged helix DNA-binding domain"/>
    <property type="match status" value="1"/>
</dbReference>
<proteinExistence type="inferred from homology"/>
<reference evidence="5 6" key="1">
    <citation type="submission" date="2023-11" db="EMBL/GenBank/DDBJ databases">
        <title>First isolation, identification, and characterization of non-pathogenic Epilithonimonas ginsengisoli isolated from diseased farmed rainbow trout (Oncorhynchus mykiss) in Chile.</title>
        <authorList>
            <person name="Miranda C.D."/>
            <person name="Irgang R."/>
            <person name="Concha C."/>
            <person name="Rojas R."/>
            <person name="Avendano R."/>
        </authorList>
    </citation>
    <scope>NUCLEOTIDE SEQUENCE [LARGE SCALE GENOMIC DNA]</scope>
    <source>
        <strain evidence="5 6">FP99</strain>
    </source>
</reference>
<keyword evidence="4" id="KW-0804">Transcription</keyword>
<organism evidence="5 6">
    <name type="scientific">Epilithonimonas ginsengisoli</name>
    <dbReference type="NCBI Taxonomy" id="1245592"/>
    <lineage>
        <taxon>Bacteria</taxon>
        <taxon>Pseudomonadati</taxon>
        <taxon>Bacteroidota</taxon>
        <taxon>Flavobacteriia</taxon>
        <taxon>Flavobacteriales</taxon>
        <taxon>Weeksellaceae</taxon>
        <taxon>Chryseobacterium group</taxon>
        <taxon>Epilithonimonas</taxon>
    </lineage>
</organism>
<evidence type="ECO:0000256" key="4">
    <source>
        <dbReference type="ARBA" id="ARBA00023163"/>
    </source>
</evidence>
<evidence type="ECO:0000256" key="1">
    <source>
        <dbReference type="ARBA" id="ARBA00010641"/>
    </source>
</evidence>
<evidence type="ECO:0000256" key="2">
    <source>
        <dbReference type="ARBA" id="ARBA00023015"/>
    </source>
</evidence>
<evidence type="ECO:0000313" key="5">
    <source>
        <dbReference type="EMBL" id="MDW8548898.1"/>
    </source>
</evidence>
<keyword evidence="3" id="KW-0731">Sigma factor</keyword>
<dbReference type="PANTHER" id="PTHR43133:SF46">
    <property type="entry name" value="RNA POLYMERASE SIGMA-70 FACTOR ECF SUBFAMILY"/>
    <property type="match status" value="1"/>
</dbReference>
<sequence>MPRKLSNLQLYELLKKGNPVSLEHIHLRHKRLLFWVGWQILKDDFVVDTIVQDTFLKLWLYRDTIESPDHITGFLRFVMKRDCIAYVTAPRNKFTRLMASLDSFENYQEYLAGYDPLKDKEYLHGQESDQNKFDEITKVLPVLNPKRKHLIELCLEYGFQYKPIAEAMGSSVTGISTEVSKAIQELRKILKVTSFEPPQEKTFNKEEQSEQLSSQQLEIIKRRFEQKSSFAVIAQELKLPEKEVHREFLYAYQHLQNHNRSEIPL</sequence>
<protein>
    <submittedName>
        <fullName evidence="5">Sigma-70 family RNA polymerase sigma factor</fullName>
    </submittedName>
</protein>
<name>A0ABU4JH53_9FLAO</name>
<comment type="caution">
    <text evidence="5">The sequence shown here is derived from an EMBL/GenBank/DDBJ whole genome shotgun (WGS) entry which is preliminary data.</text>
</comment>
<keyword evidence="6" id="KW-1185">Reference proteome</keyword>
<dbReference type="InterPro" id="IPR014284">
    <property type="entry name" value="RNA_pol_sigma-70_dom"/>
</dbReference>
<dbReference type="PANTHER" id="PTHR43133">
    <property type="entry name" value="RNA POLYMERASE ECF-TYPE SIGMA FACTO"/>
    <property type="match status" value="1"/>
</dbReference>
<dbReference type="SUPFAM" id="SSF88946">
    <property type="entry name" value="Sigma2 domain of RNA polymerase sigma factors"/>
    <property type="match status" value="1"/>
</dbReference>
<keyword evidence="2" id="KW-0805">Transcription regulation</keyword>
<evidence type="ECO:0000256" key="3">
    <source>
        <dbReference type="ARBA" id="ARBA00023082"/>
    </source>
</evidence>